<dbReference type="VEuPathDB" id="FungiDB:H257_17250"/>
<evidence type="ECO:0000313" key="1">
    <source>
        <dbReference type="EMBL" id="KAF0704081.1"/>
    </source>
</evidence>
<sequence>MNDFVSHEYLLLAVQKNFTKPPDTDSDYVLPSVINYTFSLELGFRLRQKYRNAVQDDGFVQARVVISLFELVCILETLQASSELNALVSDPRQLTGKQIIGHFRSTSGETISTSSASRAKRELVKHLYGSVNLAFEQVDSYFKIIKSRNPGTYALVETRMGTFYRSVLVPRFCIDAFKHCQNLIALDGAHLKDLMNANGVLLLATAKDPNNHLLILGIAIVPVENGEHWTWFLRCLQSAGIPIADTVIVSDRLK</sequence>
<reference evidence="1 2" key="1">
    <citation type="submission" date="2019-06" db="EMBL/GenBank/DDBJ databases">
        <title>Genomics analysis of Aphanomyces spp. identifies a new class of oomycete effector associated with host adaptation.</title>
        <authorList>
            <person name="Gaulin E."/>
        </authorList>
    </citation>
    <scope>NUCLEOTIDE SEQUENCE [LARGE SCALE GENOMIC DNA]</scope>
    <source>
        <strain evidence="1 2">E</strain>
    </source>
</reference>
<dbReference type="PANTHER" id="PTHR31973:SF187">
    <property type="entry name" value="MUTATOR TRANSPOSASE MUDRA PROTEIN"/>
    <property type="match status" value="1"/>
</dbReference>
<dbReference type="AlphaFoldDB" id="A0A6A4Z0U2"/>
<evidence type="ECO:0000313" key="2">
    <source>
        <dbReference type="Proteomes" id="UP000469452"/>
    </source>
</evidence>
<feature type="non-terminal residue" evidence="1">
    <location>
        <position position="254"/>
    </location>
</feature>
<gene>
    <name evidence="1" type="ORF">AaE_015117</name>
</gene>
<organism evidence="1 2">
    <name type="scientific">Aphanomyces astaci</name>
    <name type="common">Crayfish plague agent</name>
    <dbReference type="NCBI Taxonomy" id="112090"/>
    <lineage>
        <taxon>Eukaryota</taxon>
        <taxon>Sar</taxon>
        <taxon>Stramenopiles</taxon>
        <taxon>Oomycota</taxon>
        <taxon>Saprolegniomycetes</taxon>
        <taxon>Saprolegniales</taxon>
        <taxon>Verrucalvaceae</taxon>
        <taxon>Aphanomyces</taxon>
    </lineage>
</organism>
<proteinExistence type="predicted"/>
<accession>A0A6A4Z0U2</accession>
<evidence type="ECO:0008006" key="3">
    <source>
        <dbReference type="Google" id="ProtNLM"/>
    </source>
</evidence>
<name>A0A6A4Z0U2_APHAT</name>
<dbReference type="PANTHER" id="PTHR31973">
    <property type="entry name" value="POLYPROTEIN, PUTATIVE-RELATED"/>
    <property type="match status" value="1"/>
</dbReference>
<comment type="caution">
    <text evidence="1">The sequence shown here is derived from an EMBL/GenBank/DDBJ whole genome shotgun (WGS) entry which is preliminary data.</text>
</comment>
<dbReference type="Proteomes" id="UP000469452">
    <property type="component" value="Unassembled WGS sequence"/>
</dbReference>
<protein>
    <recommendedName>
        <fullName evidence="3">MULE transposase domain-containing protein</fullName>
    </recommendedName>
</protein>
<dbReference type="EMBL" id="VJMI01020523">
    <property type="protein sequence ID" value="KAF0704081.1"/>
    <property type="molecule type" value="Genomic_DNA"/>
</dbReference>